<gene>
    <name evidence="9" type="ORF">Gohar_016032</name>
</gene>
<feature type="compositionally biased region" description="Polar residues" evidence="7">
    <location>
        <begin position="274"/>
        <end position="292"/>
    </location>
</feature>
<protein>
    <recommendedName>
        <fullName evidence="8">ABC transporter domain-containing protein</fullName>
    </recommendedName>
</protein>
<keyword evidence="4" id="KW-0547">Nucleotide-binding</keyword>
<evidence type="ECO:0000256" key="2">
    <source>
        <dbReference type="ARBA" id="ARBA00022448"/>
    </source>
</evidence>
<dbReference type="InterPro" id="IPR003593">
    <property type="entry name" value="AAA+_ATPase"/>
</dbReference>
<reference evidence="9 10" key="1">
    <citation type="journal article" date="2019" name="Genome Biol. Evol.">
        <title>Insights into the evolution of the New World diploid cottons (Gossypium, subgenus Houzingenia) based on genome sequencing.</title>
        <authorList>
            <person name="Grover C.E."/>
            <person name="Arick M.A. 2nd"/>
            <person name="Thrash A."/>
            <person name="Conover J.L."/>
            <person name="Sanders W.S."/>
            <person name="Peterson D.G."/>
            <person name="Frelichowski J.E."/>
            <person name="Scheffler J.A."/>
            <person name="Scheffler B.E."/>
            <person name="Wendel J.F."/>
        </authorList>
    </citation>
    <scope>NUCLEOTIDE SEQUENCE [LARGE SCALE GENOMIC DNA]</scope>
    <source>
        <strain evidence="9">0</strain>
        <tissue evidence="9">Leaf</tissue>
    </source>
</reference>
<dbReference type="Gene3D" id="3.40.50.300">
    <property type="entry name" value="P-loop containing nucleotide triphosphate hydrolases"/>
    <property type="match status" value="1"/>
</dbReference>
<dbReference type="InterPro" id="IPR027417">
    <property type="entry name" value="P-loop_NTPase"/>
</dbReference>
<sequence>MAEQACCRSGEGKENGGDSQGITVCGMQFAYELQHPLFFDFNLDIARGSRCLLVGANGSAGKTTLLKILAGKHMVGGREVVRVLNRSAFHDTQLVCGGDLAYLGGSWSKTIGSAGEVPLQGDFSAEHMIFGVEGIDPVRRDKLIELLDIDLQWRMHKVSDGQRRRVQICMGLLHPFQVLLLDEVTVDLDVVARMDLLDFFKEECEQREATVVYATHIFDGLETWATHLAYIQDGQLKRSEKLTEINELKSSENLLSVVEAWLRSETKCEKKKPSNSPAQVQKSSPFGTSPFMSSRHMAYYR</sequence>
<keyword evidence="10" id="KW-1185">Reference proteome</keyword>
<accession>A0A7J9G2S4</accession>
<evidence type="ECO:0000259" key="8">
    <source>
        <dbReference type="PROSITE" id="PS50893"/>
    </source>
</evidence>
<dbReference type="Proteomes" id="UP000593560">
    <property type="component" value="Unassembled WGS sequence"/>
</dbReference>
<evidence type="ECO:0000256" key="1">
    <source>
        <dbReference type="ARBA" id="ARBA00004496"/>
    </source>
</evidence>
<comment type="similarity">
    <text evidence="6">Belongs to the ABC transporter superfamily. ABCI family.</text>
</comment>
<dbReference type="SMART" id="SM00382">
    <property type="entry name" value="AAA"/>
    <property type="match status" value="1"/>
</dbReference>
<proteinExistence type="inferred from homology"/>
<keyword evidence="3" id="KW-0963">Cytoplasm</keyword>
<evidence type="ECO:0000256" key="6">
    <source>
        <dbReference type="ARBA" id="ARBA00061382"/>
    </source>
</evidence>
<evidence type="ECO:0000256" key="5">
    <source>
        <dbReference type="ARBA" id="ARBA00022840"/>
    </source>
</evidence>
<evidence type="ECO:0000256" key="3">
    <source>
        <dbReference type="ARBA" id="ARBA00022490"/>
    </source>
</evidence>
<dbReference type="PANTHER" id="PTHR43158:SF2">
    <property type="entry name" value="SKFA PEPTIDE EXPORT ATP-BINDING PROTEIN SKFE"/>
    <property type="match status" value="1"/>
</dbReference>
<dbReference type="GO" id="GO:0016887">
    <property type="term" value="F:ATP hydrolysis activity"/>
    <property type="evidence" value="ECO:0007669"/>
    <property type="project" value="InterPro"/>
</dbReference>
<dbReference type="SUPFAM" id="SSF52540">
    <property type="entry name" value="P-loop containing nucleoside triphosphate hydrolases"/>
    <property type="match status" value="1"/>
</dbReference>
<dbReference type="PANTHER" id="PTHR43158">
    <property type="entry name" value="SKFA PEPTIDE EXPORT ATP-BINDING PROTEIN SKFE"/>
    <property type="match status" value="1"/>
</dbReference>
<dbReference type="OrthoDB" id="6512918at2759"/>
<dbReference type="FunFam" id="3.40.50.300:FF:004730">
    <property type="entry name" value="ABC transporter I family member 21"/>
    <property type="match status" value="1"/>
</dbReference>
<evidence type="ECO:0000313" key="10">
    <source>
        <dbReference type="Proteomes" id="UP000593560"/>
    </source>
</evidence>
<dbReference type="GO" id="GO:0005737">
    <property type="term" value="C:cytoplasm"/>
    <property type="evidence" value="ECO:0007669"/>
    <property type="project" value="UniProtKB-SubCell"/>
</dbReference>
<keyword evidence="2" id="KW-0813">Transport</keyword>
<dbReference type="InterPro" id="IPR003439">
    <property type="entry name" value="ABC_transporter-like_ATP-bd"/>
</dbReference>
<dbReference type="AlphaFoldDB" id="A0A7J9G2S4"/>
<evidence type="ECO:0000256" key="4">
    <source>
        <dbReference type="ARBA" id="ARBA00022741"/>
    </source>
</evidence>
<comment type="subcellular location">
    <subcellularLocation>
        <location evidence="1">Cytoplasm</location>
    </subcellularLocation>
</comment>
<dbReference type="Pfam" id="PF00005">
    <property type="entry name" value="ABC_tran"/>
    <property type="match status" value="1"/>
</dbReference>
<name>A0A7J9G2S4_9ROSI</name>
<evidence type="ECO:0000313" key="9">
    <source>
        <dbReference type="EMBL" id="MBA0791454.1"/>
    </source>
</evidence>
<dbReference type="EMBL" id="JABFAD010000001">
    <property type="protein sequence ID" value="MBA0791454.1"/>
    <property type="molecule type" value="Genomic_DNA"/>
</dbReference>
<comment type="caution">
    <text evidence="9">The sequence shown here is derived from an EMBL/GenBank/DDBJ whole genome shotgun (WGS) entry which is preliminary data.</text>
</comment>
<feature type="region of interest" description="Disordered" evidence="7">
    <location>
        <begin position="269"/>
        <end position="301"/>
    </location>
</feature>
<organism evidence="9 10">
    <name type="scientific">Gossypium harknessii</name>
    <dbReference type="NCBI Taxonomy" id="34285"/>
    <lineage>
        <taxon>Eukaryota</taxon>
        <taxon>Viridiplantae</taxon>
        <taxon>Streptophyta</taxon>
        <taxon>Embryophyta</taxon>
        <taxon>Tracheophyta</taxon>
        <taxon>Spermatophyta</taxon>
        <taxon>Magnoliopsida</taxon>
        <taxon>eudicotyledons</taxon>
        <taxon>Gunneridae</taxon>
        <taxon>Pentapetalae</taxon>
        <taxon>rosids</taxon>
        <taxon>malvids</taxon>
        <taxon>Malvales</taxon>
        <taxon>Malvaceae</taxon>
        <taxon>Malvoideae</taxon>
        <taxon>Gossypium</taxon>
    </lineage>
</organism>
<dbReference type="PROSITE" id="PS50893">
    <property type="entry name" value="ABC_TRANSPORTER_2"/>
    <property type="match status" value="1"/>
</dbReference>
<evidence type="ECO:0000256" key="7">
    <source>
        <dbReference type="SAM" id="MobiDB-lite"/>
    </source>
</evidence>
<dbReference type="GO" id="GO:0005524">
    <property type="term" value="F:ATP binding"/>
    <property type="evidence" value="ECO:0007669"/>
    <property type="project" value="UniProtKB-KW"/>
</dbReference>
<feature type="domain" description="ABC transporter" evidence="8">
    <location>
        <begin position="22"/>
        <end position="258"/>
    </location>
</feature>
<keyword evidence="5" id="KW-0067">ATP-binding</keyword>